<dbReference type="SUPFAM" id="SSF55073">
    <property type="entry name" value="Nucleotide cyclase"/>
    <property type="match status" value="1"/>
</dbReference>
<dbReference type="EMBL" id="NISI01000013">
    <property type="protein sequence ID" value="OWR01683.1"/>
    <property type="molecule type" value="Genomic_DNA"/>
</dbReference>
<dbReference type="CDD" id="cd12914">
    <property type="entry name" value="PDC1_DGC_like"/>
    <property type="match status" value="1"/>
</dbReference>
<keyword evidence="6" id="KW-1185">Reference proteome</keyword>
<dbReference type="Gene3D" id="3.30.70.270">
    <property type="match status" value="1"/>
</dbReference>
<dbReference type="Gene3D" id="3.30.450.20">
    <property type="entry name" value="PAS domain"/>
    <property type="match status" value="1"/>
</dbReference>
<protein>
    <recommendedName>
        <fullName evidence="1">diguanylate cyclase</fullName>
        <ecNumber evidence="1">2.7.7.65</ecNumber>
    </recommendedName>
</protein>
<feature type="domain" description="GGDEF" evidence="4">
    <location>
        <begin position="435"/>
        <end position="566"/>
    </location>
</feature>
<comment type="catalytic activity">
    <reaction evidence="2">
        <text>2 GTP = 3',3'-c-di-GMP + 2 diphosphate</text>
        <dbReference type="Rhea" id="RHEA:24898"/>
        <dbReference type="ChEBI" id="CHEBI:33019"/>
        <dbReference type="ChEBI" id="CHEBI:37565"/>
        <dbReference type="ChEBI" id="CHEBI:58805"/>
        <dbReference type="EC" id="2.7.7.65"/>
    </reaction>
</comment>
<dbReference type="Pfam" id="PF00990">
    <property type="entry name" value="GGDEF"/>
    <property type="match status" value="1"/>
</dbReference>
<dbReference type="InterPro" id="IPR000160">
    <property type="entry name" value="GGDEF_dom"/>
</dbReference>
<gene>
    <name evidence="5" type="ORF">CDO81_23215</name>
</gene>
<dbReference type="InterPro" id="IPR043128">
    <property type="entry name" value="Rev_trsase/Diguanyl_cyclase"/>
</dbReference>
<feature type="domain" description="HAMP" evidence="3">
    <location>
        <begin position="317"/>
        <end position="370"/>
    </location>
</feature>
<proteinExistence type="predicted"/>
<dbReference type="InterPro" id="IPR050469">
    <property type="entry name" value="Diguanylate_Cyclase"/>
</dbReference>
<dbReference type="SMART" id="SM00267">
    <property type="entry name" value="GGDEF"/>
    <property type="match status" value="1"/>
</dbReference>
<evidence type="ECO:0000256" key="2">
    <source>
        <dbReference type="ARBA" id="ARBA00034247"/>
    </source>
</evidence>
<dbReference type="InterPro" id="IPR003660">
    <property type="entry name" value="HAMP_dom"/>
</dbReference>
<organism evidence="5 6">
    <name type="scientific">Roseateles puraquae</name>
    <dbReference type="NCBI Taxonomy" id="431059"/>
    <lineage>
        <taxon>Bacteria</taxon>
        <taxon>Pseudomonadati</taxon>
        <taxon>Pseudomonadota</taxon>
        <taxon>Betaproteobacteria</taxon>
        <taxon>Burkholderiales</taxon>
        <taxon>Sphaerotilaceae</taxon>
        <taxon>Roseateles</taxon>
    </lineage>
</organism>
<dbReference type="PROSITE" id="PS50885">
    <property type="entry name" value="HAMP"/>
    <property type="match status" value="1"/>
</dbReference>
<dbReference type="GO" id="GO:0007165">
    <property type="term" value="P:signal transduction"/>
    <property type="evidence" value="ECO:0007669"/>
    <property type="project" value="InterPro"/>
</dbReference>
<evidence type="ECO:0000259" key="3">
    <source>
        <dbReference type="PROSITE" id="PS50885"/>
    </source>
</evidence>
<dbReference type="GO" id="GO:0005886">
    <property type="term" value="C:plasma membrane"/>
    <property type="evidence" value="ECO:0007669"/>
    <property type="project" value="TreeGrafter"/>
</dbReference>
<dbReference type="Gene3D" id="6.10.340.10">
    <property type="match status" value="1"/>
</dbReference>
<dbReference type="GO" id="GO:0052621">
    <property type="term" value="F:diguanylate cyclase activity"/>
    <property type="evidence" value="ECO:0007669"/>
    <property type="project" value="UniProtKB-EC"/>
</dbReference>
<evidence type="ECO:0000259" key="4">
    <source>
        <dbReference type="PROSITE" id="PS50887"/>
    </source>
</evidence>
<dbReference type="CDD" id="cd01949">
    <property type="entry name" value="GGDEF"/>
    <property type="match status" value="1"/>
</dbReference>
<dbReference type="PANTHER" id="PTHR45138">
    <property type="entry name" value="REGULATORY COMPONENTS OF SENSORY TRANSDUCTION SYSTEM"/>
    <property type="match status" value="1"/>
</dbReference>
<dbReference type="PANTHER" id="PTHR45138:SF9">
    <property type="entry name" value="DIGUANYLATE CYCLASE DGCM-RELATED"/>
    <property type="match status" value="1"/>
</dbReference>
<evidence type="ECO:0000313" key="6">
    <source>
        <dbReference type="Proteomes" id="UP000197446"/>
    </source>
</evidence>
<name>A0A254N981_9BURK</name>
<dbReference type="PROSITE" id="PS50887">
    <property type="entry name" value="GGDEF"/>
    <property type="match status" value="1"/>
</dbReference>
<comment type="caution">
    <text evidence="5">The sequence shown here is derived from an EMBL/GenBank/DDBJ whole genome shotgun (WGS) entry which is preliminary data.</text>
</comment>
<dbReference type="OrthoDB" id="9814866at2"/>
<dbReference type="Proteomes" id="UP000197446">
    <property type="component" value="Unassembled WGS sequence"/>
</dbReference>
<dbReference type="FunFam" id="3.30.70.270:FF:000001">
    <property type="entry name" value="Diguanylate cyclase domain protein"/>
    <property type="match status" value="1"/>
</dbReference>
<accession>A0A254N981</accession>
<evidence type="ECO:0000256" key="1">
    <source>
        <dbReference type="ARBA" id="ARBA00012528"/>
    </source>
</evidence>
<sequence>MKGHWSLRGQLSVVLGGLALAILGSVGGYLGSLATDELFAAQQAVVRSTAQSAAELLASQLRDREREIELLSLSPHLMQGPLDSAAVRDSLDRRAALHDEFAWLGVTDTEGKVLQATSGMLAGRSVAQRDWFIAARERVYVGDVHEAKLLATMLPSQPSGEPTRFIDFAAPIRDADGRLRGVVGAHAHWRWITGLVDGVTRRQGASSSIDALILDREGRVLYPELLKVAQAEGQPVLPTALVNGRFEGALRFGDGRDYLTSEALLHARTNAELGWRIVARQPLEVALRPVHDLRRELLLLGVFVAAALTLACLMLARRVSRPVEELARIARRVEAEREVPEFPREPAFRELTQLSDSMRSMAQSLIETEHVLQKTNATLESQVQERTAELQAANAALEHLATRDPLTGLHNRRSLDARLDEALALDRRYAVQSGRVHGLLLIDVDHFKHINDAHGHPAGDAVLRQLAQLLLSTLRVSDLAARFGGEEFAVLLPELAGAVDAIAAAEKIRQTVEAARFGAVGRVTVSVGVSLVSPDDGDVRPLVDRADAALYEAKRSGRNTVVLKTAEPGLPPR</sequence>
<dbReference type="RefSeq" id="WP_088485638.1">
    <property type="nucleotide sequence ID" value="NZ_NISI01000013.1"/>
</dbReference>
<evidence type="ECO:0000313" key="5">
    <source>
        <dbReference type="EMBL" id="OWR01683.1"/>
    </source>
</evidence>
<dbReference type="NCBIfam" id="TIGR00254">
    <property type="entry name" value="GGDEF"/>
    <property type="match status" value="1"/>
</dbReference>
<dbReference type="AlphaFoldDB" id="A0A254N981"/>
<reference evidence="5 6" key="1">
    <citation type="journal article" date="2007" name="Int. J. Syst. Evol. Microbiol.">
        <title>Description of Pelomonas aquatica sp. nov. and Pelomonas puraquae sp. nov., isolated from industrial and haemodialysis water.</title>
        <authorList>
            <person name="Gomila M."/>
            <person name="Bowien B."/>
            <person name="Falsen E."/>
            <person name="Moore E.R."/>
            <person name="Lalucat J."/>
        </authorList>
    </citation>
    <scope>NUCLEOTIDE SEQUENCE [LARGE SCALE GENOMIC DNA]</scope>
    <source>
        <strain evidence="5 6">CCUG 52769</strain>
    </source>
</reference>
<dbReference type="EC" id="2.7.7.65" evidence="1"/>
<dbReference type="InterPro" id="IPR029787">
    <property type="entry name" value="Nucleotide_cyclase"/>
</dbReference>
<dbReference type="GO" id="GO:0043709">
    <property type="term" value="P:cell adhesion involved in single-species biofilm formation"/>
    <property type="evidence" value="ECO:0007669"/>
    <property type="project" value="TreeGrafter"/>
</dbReference>
<dbReference type="GO" id="GO:1902201">
    <property type="term" value="P:negative regulation of bacterial-type flagellum-dependent cell motility"/>
    <property type="evidence" value="ECO:0007669"/>
    <property type="project" value="TreeGrafter"/>
</dbReference>